<keyword evidence="1" id="KW-0677">Repeat</keyword>
<feature type="chain" id="PRO_5046865274" description="Tetratricopeptide repeat protein" evidence="4">
    <location>
        <begin position="19"/>
        <end position="486"/>
    </location>
</feature>
<keyword evidence="4" id="KW-0732">Signal</keyword>
<comment type="caution">
    <text evidence="5">The sequence shown here is derived from an EMBL/GenBank/DDBJ whole genome shotgun (WGS) entry which is preliminary data.</text>
</comment>
<evidence type="ECO:0008006" key="7">
    <source>
        <dbReference type="Google" id="ProtNLM"/>
    </source>
</evidence>
<feature type="repeat" description="TPR" evidence="3">
    <location>
        <begin position="33"/>
        <end position="66"/>
    </location>
</feature>
<sequence>MPRLLAAVALLWALPAAAQLGETTFPNSGAPEAQEPFLRGVLLLHSFEYDDAREAFQEARRLDPAFAMAAWGEAMTHNHPVWQRQDRDAALAALGKDLVRDVGLGLDLSGVTPREEAYLMTLRSLFVQEGAKEDRDDAYALAMRDLAARFPDDLDAQAFYALALLGTAHEGRDVATYMEAAAVAEEVFAARPRHPGAAHYLIHAYDDPVHAPLGLRPARVYADVAPAASHALHMPSHITLALGMWEETAEMNRRSFEAAKANTDRKGQALGGHGWHALWWWHYAATQLGDAALARGLYDHAVALGGDDPDETALAHLARMRALEALEGGDPNLIVGDKSFEFDNVYDAFVAGLLATRYAEPGTARKAHEAIAAFADEPGARWTDRVAALQIEASLRRAEGDDEAAMALLREASEVEAAAPLTFGPPSPVVMGHEALGLTLLDLGRYDEAVAAFEGALDRAPNRRQAVDGLERARAALAGERGGAGQ</sequence>
<keyword evidence="2 3" id="KW-0802">TPR repeat</keyword>
<dbReference type="Pfam" id="PF07719">
    <property type="entry name" value="TPR_2"/>
    <property type="match status" value="1"/>
</dbReference>
<dbReference type="EMBL" id="JAVRHT010000014">
    <property type="protein sequence ID" value="MDT0631605.1"/>
    <property type="molecule type" value="Genomic_DNA"/>
</dbReference>
<reference evidence="5 6" key="1">
    <citation type="submission" date="2023-09" db="EMBL/GenBank/DDBJ databases">
        <authorList>
            <person name="Rey-Velasco X."/>
        </authorList>
    </citation>
    <scope>NUCLEOTIDE SEQUENCE [LARGE SCALE GENOMIC DNA]</scope>
    <source>
        <strain evidence="5 6">F394</strain>
    </source>
</reference>
<dbReference type="InterPro" id="IPR013105">
    <property type="entry name" value="TPR_2"/>
</dbReference>
<proteinExistence type="predicted"/>
<dbReference type="PANTHER" id="PTHR45588">
    <property type="entry name" value="TPR DOMAIN-CONTAINING PROTEIN"/>
    <property type="match status" value="1"/>
</dbReference>
<dbReference type="SUPFAM" id="SSF48452">
    <property type="entry name" value="TPR-like"/>
    <property type="match status" value="2"/>
</dbReference>
<protein>
    <recommendedName>
        <fullName evidence="7">Tetratricopeptide repeat protein</fullName>
    </recommendedName>
</protein>
<dbReference type="InterPro" id="IPR019734">
    <property type="entry name" value="TPR_rpt"/>
</dbReference>
<evidence type="ECO:0000313" key="5">
    <source>
        <dbReference type="EMBL" id="MDT0631605.1"/>
    </source>
</evidence>
<dbReference type="SMART" id="SM00028">
    <property type="entry name" value="TPR"/>
    <property type="match status" value="2"/>
</dbReference>
<dbReference type="Proteomes" id="UP001267426">
    <property type="component" value="Unassembled WGS sequence"/>
</dbReference>
<evidence type="ECO:0000313" key="6">
    <source>
        <dbReference type="Proteomes" id="UP001267426"/>
    </source>
</evidence>
<accession>A0ABU3BQP0</accession>
<dbReference type="InterPro" id="IPR011990">
    <property type="entry name" value="TPR-like_helical_dom_sf"/>
</dbReference>
<evidence type="ECO:0000256" key="1">
    <source>
        <dbReference type="ARBA" id="ARBA00022737"/>
    </source>
</evidence>
<feature type="repeat" description="TPR" evidence="3">
    <location>
        <begin position="430"/>
        <end position="463"/>
    </location>
</feature>
<gene>
    <name evidence="5" type="ORF">RM540_07565</name>
</gene>
<name>A0ABU3BQP0_9BACT</name>
<dbReference type="RefSeq" id="WP_311662947.1">
    <property type="nucleotide sequence ID" value="NZ_JAVRHT010000014.1"/>
</dbReference>
<organism evidence="5 6">
    <name type="scientific">Rubrivirga litoralis</name>
    <dbReference type="NCBI Taxonomy" id="3075598"/>
    <lineage>
        <taxon>Bacteria</taxon>
        <taxon>Pseudomonadati</taxon>
        <taxon>Rhodothermota</taxon>
        <taxon>Rhodothermia</taxon>
        <taxon>Rhodothermales</taxon>
        <taxon>Rubricoccaceae</taxon>
        <taxon>Rubrivirga</taxon>
    </lineage>
</organism>
<feature type="signal peptide" evidence="4">
    <location>
        <begin position="1"/>
        <end position="18"/>
    </location>
</feature>
<keyword evidence="6" id="KW-1185">Reference proteome</keyword>
<evidence type="ECO:0000256" key="3">
    <source>
        <dbReference type="PROSITE-ProRule" id="PRU00339"/>
    </source>
</evidence>
<dbReference type="PANTHER" id="PTHR45588:SF1">
    <property type="entry name" value="WW DOMAIN-CONTAINING PROTEIN"/>
    <property type="match status" value="1"/>
</dbReference>
<dbReference type="PROSITE" id="PS50005">
    <property type="entry name" value="TPR"/>
    <property type="match status" value="2"/>
</dbReference>
<dbReference type="Gene3D" id="1.25.40.10">
    <property type="entry name" value="Tetratricopeptide repeat domain"/>
    <property type="match status" value="2"/>
</dbReference>
<evidence type="ECO:0000256" key="2">
    <source>
        <dbReference type="ARBA" id="ARBA00022803"/>
    </source>
</evidence>
<evidence type="ECO:0000256" key="4">
    <source>
        <dbReference type="SAM" id="SignalP"/>
    </source>
</evidence>